<dbReference type="Gene3D" id="3.40.33.10">
    <property type="entry name" value="CAP"/>
    <property type="match status" value="1"/>
</dbReference>
<sequence length="73" mass="7935">MIWWNLKLVGCGGTLCDGGTRVIFVCRYSETGLIIGNNSYPTGPLCSGCGRAPKVDAIRELCSRCADDMKNNY</sequence>
<proteinExistence type="predicted"/>
<evidence type="ECO:0000313" key="1">
    <source>
        <dbReference type="EMBL" id="CAJ0559012.1"/>
    </source>
</evidence>
<accession>A0AA36FPE5</accession>
<dbReference type="SUPFAM" id="SSF55797">
    <property type="entry name" value="PR-1-like"/>
    <property type="match status" value="1"/>
</dbReference>
<keyword evidence="2" id="KW-1185">Reference proteome</keyword>
<dbReference type="Proteomes" id="UP001177023">
    <property type="component" value="Unassembled WGS sequence"/>
</dbReference>
<organism evidence="1 2">
    <name type="scientific">Mesorhabditis spiculigera</name>
    <dbReference type="NCBI Taxonomy" id="96644"/>
    <lineage>
        <taxon>Eukaryota</taxon>
        <taxon>Metazoa</taxon>
        <taxon>Ecdysozoa</taxon>
        <taxon>Nematoda</taxon>
        <taxon>Chromadorea</taxon>
        <taxon>Rhabditida</taxon>
        <taxon>Rhabditina</taxon>
        <taxon>Rhabditomorpha</taxon>
        <taxon>Rhabditoidea</taxon>
        <taxon>Rhabditidae</taxon>
        <taxon>Mesorhabditinae</taxon>
        <taxon>Mesorhabditis</taxon>
    </lineage>
</organism>
<evidence type="ECO:0000313" key="2">
    <source>
        <dbReference type="Proteomes" id="UP001177023"/>
    </source>
</evidence>
<evidence type="ECO:0008006" key="3">
    <source>
        <dbReference type="Google" id="ProtNLM"/>
    </source>
</evidence>
<dbReference type="InterPro" id="IPR035940">
    <property type="entry name" value="CAP_sf"/>
</dbReference>
<protein>
    <recommendedName>
        <fullName evidence="3">SCP domain-containing protein</fullName>
    </recommendedName>
</protein>
<reference evidence="1" key="1">
    <citation type="submission" date="2023-06" db="EMBL/GenBank/DDBJ databases">
        <authorList>
            <person name="Delattre M."/>
        </authorList>
    </citation>
    <scope>NUCLEOTIDE SEQUENCE</scope>
    <source>
        <strain evidence="1">AF72</strain>
    </source>
</reference>
<name>A0AA36FPE5_9BILA</name>
<gene>
    <name evidence="1" type="ORF">MSPICULIGERA_LOCUS1140</name>
</gene>
<dbReference type="EMBL" id="CATQJA010000297">
    <property type="protein sequence ID" value="CAJ0559012.1"/>
    <property type="molecule type" value="Genomic_DNA"/>
</dbReference>
<comment type="caution">
    <text evidence="1">The sequence shown here is derived from an EMBL/GenBank/DDBJ whole genome shotgun (WGS) entry which is preliminary data.</text>
</comment>
<dbReference type="AlphaFoldDB" id="A0AA36FPE5"/>
<feature type="non-terminal residue" evidence="1">
    <location>
        <position position="73"/>
    </location>
</feature>